<reference evidence="3 4" key="1">
    <citation type="submission" date="2019-07" db="EMBL/GenBank/DDBJ databases">
        <title>Genome sequence of 2 isolates from Red Sea Mangroves.</title>
        <authorList>
            <person name="Sefrji F."/>
            <person name="Michoud G."/>
            <person name="Merlino G."/>
            <person name="Daffonchio D."/>
        </authorList>
    </citation>
    <scope>NUCLEOTIDE SEQUENCE [LARGE SCALE GENOMIC DNA]</scope>
    <source>
        <strain evidence="3 4">R1DC41</strain>
    </source>
</reference>
<protein>
    <recommendedName>
        <fullName evidence="2">Helix-hairpin-helix DNA-binding motif class 1 domain-containing protein</fullName>
    </recommendedName>
</protein>
<organism evidence="3 4">
    <name type="scientific">Mangrovibacillus cuniculi</name>
    <dbReference type="NCBI Taxonomy" id="2593652"/>
    <lineage>
        <taxon>Bacteria</taxon>
        <taxon>Bacillati</taxon>
        <taxon>Bacillota</taxon>
        <taxon>Bacilli</taxon>
        <taxon>Bacillales</taxon>
        <taxon>Bacillaceae</taxon>
        <taxon>Mangrovibacillus</taxon>
    </lineage>
</organism>
<sequence length="200" mass="22735">MDFLVNRKWLIAVFVLLVFIVFIYLQQPPSPTMQDLLSDSDSSDLMLEENIKVAPEVDGVEEEKFVDVKGYVKNPGVYKVKENMRVKDIIELAGGFDTEAAERAINLAQKVNDGEMIYVPSVEEFMEESVEQEETENKRVSINLGTKDELVKLPTIGPKKAEAIILYREENGHFTTIEEIKNVSGIGEKTFEQLKEFIDL</sequence>
<dbReference type="RefSeq" id="WP_239671619.1">
    <property type="nucleotide sequence ID" value="NZ_CP049742.1"/>
</dbReference>
<dbReference type="Pfam" id="PF12836">
    <property type="entry name" value="HHH_3"/>
    <property type="match status" value="1"/>
</dbReference>
<evidence type="ECO:0000259" key="2">
    <source>
        <dbReference type="SMART" id="SM00278"/>
    </source>
</evidence>
<evidence type="ECO:0000313" key="4">
    <source>
        <dbReference type="Proteomes" id="UP000593626"/>
    </source>
</evidence>
<proteinExistence type="predicted"/>
<dbReference type="InterPro" id="IPR004509">
    <property type="entry name" value="Competence_ComEA_HhH"/>
</dbReference>
<dbReference type="SMART" id="SM00278">
    <property type="entry name" value="HhH1"/>
    <property type="match status" value="2"/>
</dbReference>
<feature type="domain" description="Helix-hairpin-helix DNA-binding motif class 1" evidence="2">
    <location>
        <begin position="148"/>
        <end position="167"/>
    </location>
</feature>
<evidence type="ECO:0000256" key="1">
    <source>
        <dbReference type="SAM" id="Phobius"/>
    </source>
</evidence>
<dbReference type="AlphaFoldDB" id="A0A7S8CBJ9"/>
<accession>A0A7S8CBJ9</accession>
<dbReference type="Proteomes" id="UP000593626">
    <property type="component" value="Chromosome"/>
</dbReference>
<feature type="transmembrane region" description="Helical" evidence="1">
    <location>
        <begin position="9"/>
        <end position="25"/>
    </location>
</feature>
<dbReference type="GO" id="GO:0015627">
    <property type="term" value="C:type II protein secretion system complex"/>
    <property type="evidence" value="ECO:0007669"/>
    <property type="project" value="TreeGrafter"/>
</dbReference>
<dbReference type="PANTHER" id="PTHR21180:SF32">
    <property type="entry name" value="ENDONUCLEASE_EXONUCLEASE_PHOSPHATASE FAMILY DOMAIN-CONTAINING PROTEIN 1"/>
    <property type="match status" value="1"/>
</dbReference>
<dbReference type="InterPro" id="IPR010994">
    <property type="entry name" value="RuvA_2-like"/>
</dbReference>
<gene>
    <name evidence="3" type="ORF">G8O30_08240</name>
</gene>
<dbReference type="InterPro" id="IPR019554">
    <property type="entry name" value="Soluble_ligand-bd"/>
</dbReference>
<dbReference type="InterPro" id="IPR003583">
    <property type="entry name" value="Hlx-hairpin-Hlx_DNA-bd_motif"/>
</dbReference>
<keyword evidence="4" id="KW-1185">Reference proteome</keyword>
<keyword evidence="1" id="KW-1133">Transmembrane helix</keyword>
<keyword evidence="1" id="KW-0472">Membrane</keyword>
<dbReference type="Gene3D" id="3.10.20.600">
    <property type="match status" value="1"/>
</dbReference>
<keyword evidence="1" id="KW-0812">Transmembrane</keyword>
<dbReference type="PANTHER" id="PTHR21180">
    <property type="entry name" value="ENDONUCLEASE/EXONUCLEASE/PHOSPHATASE FAMILY DOMAIN-CONTAINING PROTEIN 1"/>
    <property type="match status" value="1"/>
</dbReference>
<dbReference type="EMBL" id="CP049742">
    <property type="protein sequence ID" value="QPC46951.1"/>
    <property type="molecule type" value="Genomic_DNA"/>
</dbReference>
<dbReference type="Pfam" id="PF10531">
    <property type="entry name" value="SLBB"/>
    <property type="match status" value="1"/>
</dbReference>
<dbReference type="SUPFAM" id="SSF47781">
    <property type="entry name" value="RuvA domain 2-like"/>
    <property type="match status" value="1"/>
</dbReference>
<feature type="domain" description="Helix-hairpin-helix DNA-binding motif class 1" evidence="2">
    <location>
        <begin position="178"/>
        <end position="197"/>
    </location>
</feature>
<name>A0A7S8CBJ9_9BACI</name>
<dbReference type="GO" id="GO:0003677">
    <property type="term" value="F:DNA binding"/>
    <property type="evidence" value="ECO:0007669"/>
    <property type="project" value="InterPro"/>
</dbReference>
<dbReference type="KEGG" id="mcui:G8O30_08240"/>
<dbReference type="GO" id="GO:0006281">
    <property type="term" value="P:DNA repair"/>
    <property type="evidence" value="ECO:0007669"/>
    <property type="project" value="InterPro"/>
</dbReference>
<dbReference type="Gene3D" id="1.10.150.280">
    <property type="entry name" value="AF1531-like domain"/>
    <property type="match status" value="1"/>
</dbReference>
<dbReference type="NCBIfam" id="TIGR00426">
    <property type="entry name" value="competence protein ComEA helix-hairpin-helix repeat region"/>
    <property type="match status" value="1"/>
</dbReference>
<dbReference type="InterPro" id="IPR051675">
    <property type="entry name" value="Endo/Exo/Phosphatase_dom_1"/>
</dbReference>
<dbReference type="GO" id="GO:0015628">
    <property type="term" value="P:protein secretion by the type II secretion system"/>
    <property type="evidence" value="ECO:0007669"/>
    <property type="project" value="TreeGrafter"/>
</dbReference>
<dbReference type="SUPFAM" id="SSF142984">
    <property type="entry name" value="Nqo1 middle domain-like"/>
    <property type="match status" value="1"/>
</dbReference>
<evidence type="ECO:0000313" key="3">
    <source>
        <dbReference type="EMBL" id="QPC46951.1"/>
    </source>
</evidence>